<organism evidence="3">
    <name type="scientific">Gongylonema pulchrum</name>
    <dbReference type="NCBI Taxonomy" id="637853"/>
    <lineage>
        <taxon>Eukaryota</taxon>
        <taxon>Metazoa</taxon>
        <taxon>Ecdysozoa</taxon>
        <taxon>Nematoda</taxon>
        <taxon>Chromadorea</taxon>
        <taxon>Rhabditida</taxon>
        <taxon>Spirurina</taxon>
        <taxon>Spiruromorpha</taxon>
        <taxon>Spiruroidea</taxon>
        <taxon>Gongylonematidae</taxon>
        <taxon>Gongylonema</taxon>
    </lineage>
</organism>
<proteinExistence type="predicted"/>
<dbReference type="EMBL" id="UYRT01081065">
    <property type="protein sequence ID" value="VDN23845.1"/>
    <property type="molecule type" value="Genomic_DNA"/>
</dbReference>
<evidence type="ECO:0000313" key="1">
    <source>
        <dbReference type="EMBL" id="VDN23845.1"/>
    </source>
</evidence>
<reference evidence="3" key="1">
    <citation type="submission" date="2016-06" db="UniProtKB">
        <authorList>
            <consortium name="WormBaseParasite"/>
        </authorList>
    </citation>
    <scope>IDENTIFICATION</scope>
</reference>
<accession>A0A183DZW2</accession>
<reference evidence="1 2" key="2">
    <citation type="submission" date="2018-11" db="EMBL/GenBank/DDBJ databases">
        <authorList>
            <consortium name="Pathogen Informatics"/>
        </authorList>
    </citation>
    <scope>NUCLEOTIDE SEQUENCE [LARGE SCALE GENOMIC DNA]</scope>
</reference>
<dbReference type="AlphaFoldDB" id="A0A183DZW2"/>
<dbReference type="WBParaSite" id="GPUH_0001427101-mRNA-1">
    <property type="protein sequence ID" value="GPUH_0001427101-mRNA-1"/>
    <property type="gene ID" value="GPUH_0001427101"/>
</dbReference>
<dbReference type="Proteomes" id="UP000271098">
    <property type="component" value="Unassembled WGS sequence"/>
</dbReference>
<sequence>MCVFVCEILSSPVDSSAHPLVLSPILLRPVRSFSAQNNFYGVPGATEADEEQLSRQKTLMSFTIDCTLLLLLLLSAAARGAFVGLLPPTGNYQCTCDPLVQKWHCSLIGLASGYVQAGLCRSSSGEERAQ</sequence>
<evidence type="ECO:0000313" key="3">
    <source>
        <dbReference type="WBParaSite" id="GPUH_0001427101-mRNA-1"/>
    </source>
</evidence>
<name>A0A183DZW2_9BILA</name>
<keyword evidence="2" id="KW-1185">Reference proteome</keyword>
<gene>
    <name evidence="1" type="ORF">GPUH_LOCUS14253</name>
</gene>
<protein>
    <submittedName>
        <fullName evidence="3">Secreted protein</fullName>
    </submittedName>
</protein>
<dbReference type="OrthoDB" id="10609542at2759"/>
<evidence type="ECO:0000313" key="2">
    <source>
        <dbReference type="Proteomes" id="UP000271098"/>
    </source>
</evidence>